<dbReference type="EMBL" id="KE504163">
    <property type="protein sequence ID" value="EPS98685.1"/>
    <property type="molecule type" value="Genomic_DNA"/>
</dbReference>
<dbReference type="OrthoDB" id="3268553at2759"/>
<evidence type="ECO:0000313" key="4">
    <source>
        <dbReference type="Proteomes" id="UP000015241"/>
    </source>
</evidence>
<feature type="region of interest" description="Disordered" evidence="1">
    <location>
        <begin position="9"/>
        <end position="43"/>
    </location>
</feature>
<evidence type="ECO:0000259" key="2">
    <source>
        <dbReference type="Pfam" id="PF20149"/>
    </source>
</evidence>
<dbReference type="Pfam" id="PF20149">
    <property type="entry name" value="DUF6532"/>
    <property type="match status" value="1"/>
</dbReference>
<dbReference type="InParanoid" id="S8FAS3"/>
<evidence type="ECO:0000313" key="3">
    <source>
        <dbReference type="EMBL" id="EPS98685.1"/>
    </source>
</evidence>
<reference evidence="3 4" key="1">
    <citation type="journal article" date="2012" name="Science">
        <title>The Paleozoic origin of enzymatic lignin decomposition reconstructed from 31 fungal genomes.</title>
        <authorList>
            <person name="Floudas D."/>
            <person name="Binder M."/>
            <person name="Riley R."/>
            <person name="Barry K."/>
            <person name="Blanchette R.A."/>
            <person name="Henrissat B."/>
            <person name="Martinez A.T."/>
            <person name="Otillar R."/>
            <person name="Spatafora J.W."/>
            <person name="Yadav J.S."/>
            <person name="Aerts A."/>
            <person name="Benoit I."/>
            <person name="Boyd A."/>
            <person name="Carlson A."/>
            <person name="Copeland A."/>
            <person name="Coutinho P.M."/>
            <person name="de Vries R.P."/>
            <person name="Ferreira P."/>
            <person name="Findley K."/>
            <person name="Foster B."/>
            <person name="Gaskell J."/>
            <person name="Glotzer D."/>
            <person name="Gorecki P."/>
            <person name="Heitman J."/>
            <person name="Hesse C."/>
            <person name="Hori C."/>
            <person name="Igarashi K."/>
            <person name="Jurgens J.A."/>
            <person name="Kallen N."/>
            <person name="Kersten P."/>
            <person name="Kohler A."/>
            <person name="Kuees U."/>
            <person name="Kumar T.K.A."/>
            <person name="Kuo A."/>
            <person name="LaButti K."/>
            <person name="Larrondo L.F."/>
            <person name="Lindquist E."/>
            <person name="Ling A."/>
            <person name="Lombard V."/>
            <person name="Lucas S."/>
            <person name="Lundell T."/>
            <person name="Martin R."/>
            <person name="McLaughlin D.J."/>
            <person name="Morgenstern I."/>
            <person name="Morin E."/>
            <person name="Murat C."/>
            <person name="Nagy L.G."/>
            <person name="Nolan M."/>
            <person name="Ohm R.A."/>
            <person name="Patyshakuliyeva A."/>
            <person name="Rokas A."/>
            <person name="Ruiz-Duenas F.J."/>
            <person name="Sabat G."/>
            <person name="Salamov A."/>
            <person name="Samejima M."/>
            <person name="Schmutz J."/>
            <person name="Slot J.C."/>
            <person name="St John F."/>
            <person name="Stenlid J."/>
            <person name="Sun H."/>
            <person name="Sun S."/>
            <person name="Syed K."/>
            <person name="Tsang A."/>
            <person name="Wiebenga A."/>
            <person name="Young D."/>
            <person name="Pisabarro A."/>
            <person name="Eastwood D.C."/>
            <person name="Martin F."/>
            <person name="Cullen D."/>
            <person name="Grigoriev I.V."/>
            <person name="Hibbett D.S."/>
        </authorList>
    </citation>
    <scope>NUCLEOTIDE SEQUENCE</scope>
    <source>
        <strain evidence="4">FP-58527</strain>
    </source>
</reference>
<dbReference type="HOGENOM" id="CLU_956555_0_0_1"/>
<feature type="domain" description="DUF6532" evidence="2">
    <location>
        <begin position="57"/>
        <end position="256"/>
    </location>
</feature>
<dbReference type="Proteomes" id="UP000015241">
    <property type="component" value="Unassembled WGS sequence"/>
</dbReference>
<protein>
    <recommendedName>
        <fullName evidence="2">DUF6532 domain-containing protein</fullName>
    </recommendedName>
</protein>
<accession>S8FAS3</accession>
<dbReference type="AlphaFoldDB" id="S8FAS3"/>
<evidence type="ECO:0000256" key="1">
    <source>
        <dbReference type="SAM" id="MobiDB-lite"/>
    </source>
</evidence>
<sequence>MTSCKECVLGRRPREDSAADSDVHKSPSSESHARKRNRKSRSANVLDKARRGVMDLAYSHFKLIFITEEPWVPWGNADVFADDAWEIACIEAGADIDDLPPTNESRGLIKDRITQLRCAMKTEARGLVRENYGFKRGRTDDIIEHNRELYRQLTAGNSRPFSQSDITDARTVCRNPIFFDILAKTNNWFANKDSDGFRYDQYFTPGRRMQVVMAQLLTTVQCALDEWKHGLYEEVNFREKPYAAIYKTHLAWLEEWERYMSQHSQADFRMQTDLVQALRYVSETCHLNDAR</sequence>
<organism evidence="3 4">
    <name type="scientific">Fomitopsis schrenkii</name>
    <name type="common">Brown rot fungus</name>
    <dbReference type="NCBI Taxonomy" id="2126942"/>
    <lineage>
        <taxon>Eukaryota</taxon>
        <taxon>Fungi</taxon>
        <taxon>Dikarya</taxon>
        <taxon>Basidiomycota</taxon>
        <taxon>Agaricomycotina</taxon>
        <taxon>Agaricomycetes</taxon>
        <taxon>Polyporales</taxon>
        <taxon>Fomitopsis</taxon>
    </lineage>
</organism>
<gene>
    <name evidence="3" type="ORF">FOMPIDRAFT_1125945</name>
</gene>
<feature type="compositionally biased region" description="Basic and acidic residues" evidence="1">
    <location>
        <begin position="9"/>
        <end position="27"/>
    </location>
</feature>
<dbReference type="InterPro" id="IPR045341">
    <property type="entry name" value="DUF6532"/>
</dbReference>
<name>S8FAS3_FOMSC</name>
<proteinExistence type="predicted"/>
<dbReference type="STRING" id="743788.S8FAS3"/>
<keyword evidence="4" id="KW-1185">Reference proteome</keyword>